<dbReference type="Gene3D" id="1.10.1220.10">
    <property type="entry name" value="Met repressor-like"/>
    <property type="match status" value="1"/>
</dbReference>
<dbReference type="GO" id="GO:0006355">
    <property type="term" value="P:regulation of DNA-templated transcription"/>
    <property type="evidence" value="ECO:0007669"/>
    <property type="project" value="InterPro"/>
</dbReference>
<name>A0A367RX61_9NOSO</name>
<dbReference type="Proteomes" id="UP000252107">
    <property type="component" value="Unassembled WGS sequence"/>
</dbReference>
<proteinExistence type="predicted"/>
<evidence type="ECO:0000313" key="2">
    <source>
        <dbReference type="Proteomes" id="UP000252107"/>
    </source>
</evidence>
<comment type="caution">
    <text evidence="1">The sequence shown here is derived from an EMBL/GenBank/DDBJ whole genome shotgun (WGS) entry which is preliminary data.</text>
</comment>
<gene>
    <name evidence="1" type="ORF">A6770_37930</name>
</gene>
<accession>A0A367RX61</accession>
<keyword evidence="2" id="KW-1185">Reference proteome</keyword>
<evidence type="ECO:0000313" key="1">
    <source>
        <dbReference type="EMBL" id="RCJ40569.1"/>
    </source>
</evidence>
<protein>
    <recommendedName>
        <fullName evidence="3">CopG family transcriptional regulator</fullName>
    </recommendedName>
</protein>
<evidence type="ECO:0008006" key="3">
    <source>
        <dbReference type="Google" id="ProtNLM"/>
    </source>
</evidence>
<organism evidence="1 2">
    <name type="scientific">Nostoc minutum NIES-26</name>
    <dbReference type="NCBI Taxonomy" id="1844469"/>
    <lineage>
        <taxon>Bacteria</taxon>
        <taxon>Bacillati</taxon>
        <taxon>Cyanobacteriota</taxon>
        <taxon>Cyanophyceae</taxon>
        <taxon>Nostocales</taxon>
        <taxon>Nostocaceae</taxon>
        <taxon>Nostoc</taxon>
    </lineage>
</organism>
<sequence length="60" mass="7048">MSEKKELRGYLSPELNRLFRAVVALKDKNLSDTIAEAIEDWLNKPENQEIIKRHNLKPED</sequence>
<dbReference type="EMBL" id="LXQD01000053">
    <property type="protein sequence ID" value="RCJ40569.1"/>
    <property type="molecule type" value="Genomic_DNA"/>
</dbReference>
<dbReference type="InterPro" id="IPR013321">
    <property type="entry name" value="Arc_rbn_hlx_hlx"/>
</dbReference>
<reference evidence="1" key="1">
    <citation type="submission" date="2016-04" db="EMBL/GenBank/DDBJ databases">
        <authorList>
            <person name="Tabuchi Yagui T.R."/>
        </authorList>
    </citation>
    <scope>NUCLEOTIDE SEQUENCE [LARGE SCALE GENOMIC DNA]</scope>
    <source>
        <strain evidence="1">NIES-26</strain>
    </source>
</reference>
<dbReference type="AlphaFoldDB" id="A0A367RX61"/>